<protein>
    <submittedName>
        <fullName evidence="2">Uncharacterized protein</fullName>
    </submittedName>
</protein>
<dbReference type="EMBL" id="JAAAJB010000170">
    <property type="protein sequence ID" value="KAG0263042.1"/>
    <property type="molecule type" value="Genomic_DNA"/>
</dbReference>
<evidence type="ECO:0000313" key="2">
    <source>
        <dbReference type="EMBL" id="KAG0263042.1"/>
    </source>
</evidence>
<comment type="caution">
    <text evidence="2">The sequence shown here is derived from an EMBL/GenBank/DDBJ whole genome shotgun (WGS) entry which is preliminary data.</text>
</comment>
<name>A0A9P6Q8L9_9FUNG</name>
<dbReference type="Proteomes" id="UP000807716">
    <property type="component" value="Unassembled WGS sequence"/>
</dbReference>
<keyword evidence="3" id="KW-1185">Reference proteome</keyword>
<organism evidence="2 3">
    <name type="scientific">Actinomortierella ambigua</name>
    <dbReference type="NCBI Taxonomy" id="1343610"/>
    <lineage>
        <taxon>Eukaryota</taxon>
        <taxon>Fungi</taxon>
        <taxon>Fungi incertae sedis</taxon>
        <taxon>Mucoromycota</taxon>
        <taxon>Mortierellomycotina</taxon>
        <taxon>Mortierellomycetes</taxon>
        <taxon>Mortierellales</taxon>
        <taxon>Mortierellaceae</taxon>
        <taxon>Actinomortierella</taxon>
    </lineage>
</organism>
<accession>A0A9P6Q8L9</accession>
<feature type="signal peptide" evidence="1">
    <location>
        <begin position="1"/>
        <end position="18"/>
    </location>
</feature>
<sequence>MRFTNPILLLDTASMAFAFDAVISKGLWIGTDSTNPGASLEEIFAHRRNHVTAVSTILQMYSLNSDFIPWKRTPQNGRHSYGSFKFMLENSPIFQKVETFTAQMFVSGDLYELQTAIRQEYKHQDRELVAFNLASSIPTKSRNLVGTHLVLFSLVEIFKPRTQEAVHVRLIELPLGLRVDKGDVRLYNQDAKLTALTFEIKTKWVKEHAHEIASSYLGLPITVKEFVQIFTTSAEDENEDEDEDDLS</sequence>
<dbReference type="OrthoDB" id="2441166at2759"/>
<dbReference type="AlphaFoldDB" id="A0A9P6Q8L9"/>
<proteinExistence type="predicted"/>
<gene>
    <name evidence="2" type="ORF">DFQ27_001974</name>
</gene>
<reference evidence="2" key="1">
    <citation type="journal article" date="2020" name="Fungal Divers.">
        <title>Resolving the Mortierellaceae phylogeny through synthesis of multi-gene phylogenetics and phylogenomics.</title>
        <authorList>
            <person name="Vandepol N."/>
            <person name="Liber J."/>
            <person name="Desiro A."/>
            <person name="Na H."/>
            <person name="Kennedy M."/>
            <person name="Barry K."/>
            <person name="Grigoriev I.V."/>
            <person name="Miller A.N."/>
            <person name="O'Donnell K."/>
            <person name="Stajich J.E."/>
            <person name="Bonito G."/>
        </authorList>
    </citation>
    <scope>NUCLEOTIDE SEQUENCE</scope>
    <source>
        <strain evidence="2">BC1065</strain>
    </source>
</reference>
<evidence type="ECO:0000313" key="3">
    <source>
        <dbReference type="Proteomes" id="UP000807716"/>
    </source>
</evidence>
<evidence type="ECO:0000256" key="1">
    <source>
        <dbReference type="SAM" id="SignalP"/>
    </source>
</evidence>
<keyword evidence="1" id="KW-0732">Signal</keyword>
<feature type="chain" id="PRO_5040395072" evidence="1">
    <location>
        <begin position="19"/>
        <end position="247"/>
    </location>
</feature>